<accession>A0A9N7YXH6</accession>
<proteinExistence type="predicted"/>
<protein>
    <submittedName>
        <fullName evidence="1">Uncharacterized protein</fullName>
    </submittedName>
</protein>
<evidence type="ECO:0000313" key="1">
    <source>
        <dbReference type="EMBL" id="CAB1443563.1"/>
    </source>
</evidence>
<reference evidence="1" key="1">
    <citation type="submission" date="2020-03" db="EMBL/GenBank/DDBJ databases">
        <authorList>
            <person name="Weist P."/>
        </authorList>
    </citation>
    <scope>NUCLEOTIDE SEQUENCE</scope>
</reference>
<dbReference type="AlphaFoldDB" id="A0A9N7YXH6"/>
<name>A0A9N7YXH6_PLEPL</name>
<dbReference type="Proteomes" id="UP001153269">
    <property type="component" value="Unassembled WGS sequence"/>
</dbReference>
<gene>
    <name evidence="1" type="ORF">PLEPLA_LOCUS31279</name>
</gene>
<organism evidence="1 2">
    <name type="scientific">Pleuronectes platessa</name>
    <name type="common">European plaice</name>
    <dbReference type="NCBI Taxonomy" id="8262"/>
    <lineage>
        <taxon>Eukaryota</taxon>
        <taxon>Metazoa</taxon>
        <taxon>Chordata</taxon>
        <taxon>Craniata</taxon>
        <taxon>Vertebrata</taxon>
        <taxon>Euteleostomi</taxon>
        <taxon>Actinopterygii</taxon>
        <taxon>Neopterygii</taxon>
        <taxon>Teleostei</taxon>
        <taxon>Neoteleostei</taxon>
        <taxon>Acanthomorphata</taxon>
        <taxon>Carangaria</taxon>
        <taxon>Pleuronectiformes</taxon>
        <taxon>Pleuronectoidei</taxon>
        <taxon>Pleuronectidae</taxon>
        <taxon>Pleuronectes</taxon>
    </lineage>
</organism>
<comment type="caution">
    <text evidence="1">The sequence shown here is derived from an EMBL/GenBank/DDBJ whole genome shotgun (WGS) entry which is preliminary data.</text>
</comment>
<evidence type="ECO:0000313" key="2">
    <source>
        <dbReference type="Proteomes" id="UP001153269"/>
    </source>
</evidence>
<dbReference type="EMBL" id="CADEAL010003124">
    <property type="protein sequence ID" value="CAB1443563.1"/>
    <property type="molecule type" value="Genomic_DNA"/>
</dbReference>
<keyword evidence="2" id="KW-1185">Reference proteome</keyword>
<sequence>MSLLDEETSVISILPLLIEDDIGFNGSKVELQATCPDSEPASFSHDVCLPDFSPALVFTHGHWVHWFHRVDGPSGRGWRESWNPEVAVKERDPCSSVATSDWMNWGAAFKLRLSGTSGFLSGFLMDAKPRGNVIAGDRRRDVAGAAGSSPTR</sequence>